<keyword evidence="8" id="KW-1185">Reference proteome</keyword>
<dbReference type="SUPFAM" id="SSF48452">
    <property type="entry name" value="TPR-like"/>
    <property type="match status" value="1"/>
</dbReference>
<dbReference type="EMBL" id="RWGY01000039">
    <property type="protein sequence ID" value="TVU12361.1"/>
    <property type="molecule type" value="Genomic_DNA"/>
</dbReference>
<dbReference type="AlphaFoldDB" id="A0A5J9TP04"/>
<dbReference type="OrthoDB" id="2148490at2759"/>
<feature type="non-terminal residue" evidence="7">
    <location>
        <position position="1"/>
    </location>
</feature>
<gene>
    <name evidence="7" type="ORF">EJB05_46002</name>
</gene>
<dbReference type="Gramene" id="TVU12361">
    <property type="protein sequence ID" value="TVU12361"/>
    <property type="gene ID" value="EJB05_46002"/>
</dbReference>
<keyword evidence="5 6" id="KW-0472">Membrane</keyword>
<dbReference type="GO" id="GO:0032977">
    <property type="term" value="F:membrane insertase activity"/>
    <property type="evidence" value="ECO:0007669"/>
    <property type="project" value="InterPro"/>
</dbReference>
<dbReference type="SMART" id="SM00028">
    <property type="entry name" value="TPR"/>
    <property type="match status" value="4"/>
</dbReference>
<proteinExistence type="inferred from homology"/>
<organism evidence="7 8">
    <name type="scientific">Eragrostis curvula</name>
    <name type="common">weeping love grass</name>
    <dbReference type="NCBI Taxonomy" id="38414"/>
    <lineage>
        <taxon>Eukaryota</taxon>
        <taxon>Viridiplantae</taxon>
        <taxon>Streptophyta</taxon>
        <taxon>Embryophyta</taxon>
        <taxon>Tracheophyta</taxon>
        <taxon>Spermatophyta</taxon>
        <taxon>Magnoliopsida</taxon>
        <taxon>Liliopsida</taxon>
        <taxon>Poales</taxon>
        <taxon>Poaceae</taxon>
        <taxon>PACMAD clade</taxon>
        <taxon>Chloridoideae</taxon>
        <taxon>Eragrostideae</taxon>
        <taxon>Eragrostidinae</taxon>
        <taxon>Eragrostis</taxon>
    </lineage>
</organism>
<comment type="similarity">
    <text evidence="2">Belongs to the OXA1/ALB3/YidC (TC 2.A.9.2) family.</text>
</comment>
<feature type="transmembrane region" description="Helical" evidence="6">
    <location>
        <begin position="312"/>
        <end position="336"/>
    </location>
</feature>
<dbReference type="CDD" id="cd20069">
    <property type="entry name" value="5TM_Oxa1-like"/>
    <property type="match status" value="1"/>
</dbReference>
<evidence type="ECO:0000256" key="1">
    <source>
        <dbReference type="ARBA" id="ARBA00004141"/>
    </source>
</evidence>
<evidence type="ECO:0000256" key="5">
    <source>
        <dbReference type="ARBA" id="ARBA00023136"/>
    </source>
</evidence>
<dbReference type="GO" id="GO:0005743">
    <property type="term" value="C:mitochondrial inner membrane"/>
    <property type="evidence" value="ECO:0007669"/>
    <property type="project" value="TreeGrafter"/>
</dbReference>
<dbReference type="PANTHER" id="PTHR12428">
    <property type="entry name" value="OXA1"/>
    <property type="match status" value="1"/>
</dbReference>
<dbReference type="GO" id="GO:0032979">
    <property type="term" value="P:protein insertion into mitochondrial inner membrane from matrix"/>
    <property type="evidence" value="ECO:0007669"/>
    <property type="project" value="TreeGrafter"/>
</dbReference>
<feature type="transmembrane region" description="Helical" evidence="6">
    <location>
        <begin position="150"/>
        <end position="171"/>
    </location>
</feature>
<reference evidence="7 8" key="1">
    <citation type="journal article" date="2019" name="Sci. Rep.">
        <title>A high-quality genome of Eragrostis curvula grass provides insights into Poaceae evolution and supports new strategies to enhance forage quality.</title>
        <authorList>
            <person name="Carballo J."/>
            <person name="Santos B.A.C.M."/>
            <person name="Zappacosta D."/>
            <person name="Garbus I."/>
            <person name="Selva J.P."/>
            <person name="Gallo C.A."/>
            <person name="Diaz A."/>
            <person name="Albertini E."/>
            <person name="Caccamo M."/>
            <person name="Echenique V."/>
        </authorList>
    </citation>
    <scope>NUCLEOTIDE SEQUENCE [LARGE SCALE GENOMIC DNA]</scope>
    <source>
        <strain evidence="8">cv. Victoria</strain>
        <tissue evidence="7">Leaf</tissue>
    </source>
</reference>
<comment type="subcellular location">
    <subcellularLocation>
        <location evidence="1">Membrane</location>
        <topology evidence="1">Multi-pass membrane protein</topology>
    </subcellularLocation>
</comment>
<keyword evidence="4 6" id="KW-1133">Transmembrane helix</keyword>
<evidence type="ECO:0000256" key="2">
    <source>
        <dbReference type="ARBA" id="ARBA00010583"/>
    </source>
</evidence>
<dbReference type="InterPro" id="IPR011990">
    <property type="entry name" value="TPR-like_helical_dom_sf"/>
</dbReference>
<evidence type="ECO:0000256" key="3">
    <source>
        <dbReference type="ARBA" id="ARBA00022692"/>
    </source>
</evidence>
<accession>A0A5J9TP04</accession>
<dbReference type="PANTHER" id="PTHR12428:SF65">
    <property type="entry name" value="CYTOCHROME C OXIDASE ASSEMBLY PROTEIN COX18, MITOCHONDRIAL"/>
    <property type="match status" value="1"/>
</dbReference>
<protein>
    <submittedName>
        <fullName evidence="7">Uncharacterized protein</fullName>
    </submittedName>
</protein>
<dbReference type="Gene3D" id="1.25.40.10">
    <property type="entry name" value="Tetratricopeptide repeat domain"/>
    <property type="match status" value="1"/>
</dbReference>
<name>A0A5J9TP04_9POAL</name>
<evidence type="ECO:0000256" key="6">
    <source>
        <dbReference type="SAM" id="Phobius"/>
    </source>
</evidence>
<feature type="transmembrane region" description="Helical" evidence="6">
    <location>
        <begin position="220"/>
        <end position="239"/>
    </location>
</feature>
<sequence length="602" mass="66285">MALATRLLGRRRLLPPPLAGAVAHLSAAIQSPRRNHQHPLLPPARTLPFPTRVLPFAVPARSFSWYSRSSPSPGRPDARETPREDAYIKKESNYLDGVHIIDDGEGAASAAGAAADAVGEVTAEGVGGVSDLATSTVVDLIDGLHTLTGLPWWLTISLSTVAMRLLILPVLTLQLQKATKIGELSRKLPPPIPPPLSGVSFRDQFSLFRKKRKELGCPSFLWNFAYFLVQFPCFILWMMSIRSMCLTNHPGFDNGGALWFHNLTEFPHGASGLAFPILVAGLHYLNVQISFQGSQIKHYPGIFGLLAKYYKIYLDILAVPLFLIAYAVPQGSLVYWTTNGLFSVAQKLNTVQQLSFRNDAVRNMMGLPTRAHLGYGAQKSPLDGPKMMQQSPLGHADGQNTLTSSDNATANENTTKFIFDSSDIMEGKTSESSSPEELLEQALHYFGTGRRDHALPLIRIAIDKKPELLIALIGMGQTLFSNKLFPEAGECFEHALAKMQEHDPLLVLAYFGAGISHERQGDNEMAIKHLQRLAELKEPDEPRNKACYFQGIVYLGSILSREDRNAEAAKYLRMAVTYDPSVEKLLKECEDGIEGQAKSAEQ</sequence>
<dbReference type="Proteomes" id="UP000324897">
    <property type="component" value="Chromosome 3"/>
</dbReference>
<comment type="caution">
    <text evidence="7">The sequence shown here is derived from an EMBL/GenBank/DDBJ whole genome shotgun (WGS) entry which is preliminary data.</text>
</comment>
<evidence type="ECO:0000256" key="4">
    <source>
        <dbReference type="ARBA" id="ARBA00022989"/>
    </source>
</evidence>
<dbReference type="InterPro" id="IPR019734">
    <property type="entry name" value="TPR_rpt"/>
</dbReference>
<keyword evidence="3 6" id="KW-0812">Transmembrane</keyword>
<evidence type="ECO:0000313" key="8">
    <source>
        <dbReference type="Proteomes" id="UP000324897"/>
    </source>
</evidence>
<evidence type="ECO:0000313" key="7">
    <source>
        <dbReference type="EMBL" id="TVU12361.1"/>
    </source>
</evidence>
<feature type="transmembrane region" description="Helical" evidence="6">
    <location>
        <begin position="273"/>
        <end position="291"/>
    </location>
</feature>
<dbReference type="Pfam" id="PF13424">
    <property type="entry name" value="TPR_12"/>
    <property type="match status" value="1"/>
</dbReference>
<dbReference type="InterPro" id="IPR001708">
    <property type="entry name" value="YidC/ALB3/OXA1/COX18"/>
</dbReference>